<evidence type="ECO:0000313" key="4">
    <source>
        <dbReference type="Proteomes" id="UP001174677"/>
    </source>
</evidence>
<dbReference type="SUPFAM" id="SSF53098">
    <property type="entry name" value="Ribonuclease H-like"/>
    <property type="match status" value="1"/>
</dbReference>
<keyword evidence="4" id="KW-1185">Reference proteome</keyword>
<proteinExistence type="predicted"/>
<dbReference type="InterPro" id="IPR036397">
    <property type="entry name" value="RNaseH_sf"/>
</dbReference>
<sequence length="213" mass="24429">MLIENQLIWHHTKTGNPTVRAIYHYLKRNQSVLSTYELPSSSRVSDPSFWKRLWGLKVSPKIRNFLWRVCNYFLATRLNLFRRKCSSFPICSLCYGIIARNSQGSLLDGCLTVFICSSPLFAEGIAMRVAFLFAISRGFQQCWIESDSKQICQLLLNPTSPTPWVLQAIIHDISVLLSANQNFKVIHNNRANNRCADWIAVSIRKGYLVSGWI</sequence>
<dbReference type="Proteomes" id="UP001174677">
    <property type="component" value="Unassembled WGS sequence"/>
</dbReference>
<comment type="caution">
    <text evidence="3">The sequence shown here is derived from an EMBL/GenBank/DDBJ whole genome shotgun (WGS) entry which is preliminary data.</text>
</comment>
<dbReference type="CDD" id="cd06222">
    <property type="entry name" value="RNase_H_like"/>
    <property type="match status" value="1"/>
</dbReference>
<feature type="domain" description="RNase H type-1" evidence="1">
    <location>
        <begin position="96"/>
        <end position="200"/>
    </location>
</feature>
<evidence type="ECO:0000313" key="3">
    <source>
        <dbReference type="EMBL" id="KAJ9128966.1"/>
    </source>
</evidence>
<dbReference type="Pfam" id="PF13456">
    <property type="entry name" value="RVT_3"/>
    <property type="match status" value="1"/>
</dbReference>
<dbReference type="PANTHER" id="PTHR47723:SF19">
    <property type="entry name" value="POLYNUCLEOTIDYL TRANSFERASE, RIBONUCLEASE H-LIKE SUPERFAMILY PROTEIN"/>
    <property type="match status" value="1"/>
</dbReference>
<dbReference type="InterPro" id="IPR026960">
    <property type="entry name" value="RVT-Znf"/>
</dbReference>
<dbReference type="InterPro" id="IPR053151">
    <property type="entry name" value="RNase_H-like"/>
</dbReference>
<dbReference type="EMBL" id="JARPOI010000316">
    <property type="protein sequence ID" value="KAJ9128966.1"/>
    <property type="molecule type" value="Genomic_DNA"/>
</dbReference>
<dbReference type="Pfam" id="PF13966">
    <property type="entry name" value="zf-RVT"/>
    <property type="match status" value="1"/>
</dbReference>
<feature type="domain" description="Reverse transcriptase zinc-binding" evidence="2">
    <location>
        <begin position="31"/>
        <end position="95"/>
    </location>
</feature>
<accession>A0ABQ9KA53</accession>
<dbReference type="InterPro" id="IPR012337">
    <property type="entry name" value="RNaseH-like_sf"/>
</dbReference>
<dbReference type="Gene3D" id="3.30.420.10">
    <property type="entry name" value="Ribonuclease H-like superfamily/Ribonuclease H"/>
    <property type="match status" value="1"/>
</dbReference>
<protein>
    <recommendedName>
        <fullName evidence="5">RNase H type-1 domain-containing protein</fullName>
    </recommendedName>
</protein>
<evidence type="ECO:0000259" key="2">
    <source>
        <dbReference type="Pfam" id="PF13966"/>
    </source>
</evidence>
<evidence type="ECO:0008006" key="5">
    <source>
        <dbReference type="Google" id="ProtNLM"/>
    </source>
</evidence>
<organism evidence="3 4">
    <name type="scientific">Hevea brasiliensis</name>
    <name type="common">Para rubber tree</name>
    <name type="synonym">Siphonia brasiliensis</name>
    <dbReference type="NCBI Taxonomy" id="3981"/>
    <lineage>
        <taxon>Eukaryota</taxon>
        <taxon>Viridiplantae</taxon>
        <taxon>Streptophyta</taxon>
        <taxon>Embryophyta</taxon>
        <taxon>Tracheophyta</taxon>
        <taxon>Spermatophyta</taxon>
        <taxon>Magnoliopsida</taxon>
        <taxon>eudicotyledons</taxon>
        <taxon>Gunneridae</taxon>
        <taxon>Pentapetalae</taxon>
        <taxon>rosids</taxon>
        <taxon>fabids</taxon>
        <taxon>Malpighiales</taxon>
        <taxon>Euphorbiaceae</taxon>
        <taxon>Crotonoideae</taxon>
        <taxon>Micrandreae</taxon>
        <taxon>Hevea</taxon>
    </lineage>
</organism>
<dbReference type="PANTHER" id="PTHR47723">
    <property type="entry name" value="OS05G0353850 PROTEIN"/>
    <property type="match status" value="1"/>
</dbReference>
<gene>
    <name evidence="3" type="ORF">P3X46_034275</name>
</gene>
<reference evidence="3 4" key="1">
    <citation type="journal article" date="2023" name="Plant Biotechnol. J.">
        <title>Chromosome-level wild Hevea brasiliensis genome provides new tools for genomic-assisted breeding and valuable loci to elevate rubber yield.</title>
        <authorList>
            <person name="Cheng H."/>
            <person name="Song X."/>
            <person name="Hu Y."/>
            <person name="Wu T."/>
            <person name="Yang Q."/>
            <person name="An Z."/>
            <person name="Feng S."/>
            <person name="Deng Z."/>
            <person name="Wu W."/>
            <person name="Zeng X."/>
            <person name="Tu M."/>
            <person name="Wang X."/>
            <person name="Huang H."/>
        </authorList>
    </citation>
    <scope>NUCLEOTIDE SEQUENCE [LARGE SCALE GENOMIC DNA]</scope>
    <source>
        <strain evidence="3">MT/VB/25A 57/8</strain>
    </source>
</reference>
<evidence type="ECO:0000259" key="1">
    <source>
        <dbReference type="Pfam" id="PF13456"/>
    </source>
</evidence>
<dbReference type="InterPro" id="IPR044730">
    <property type="entry name" value="RNase_H-like_dom_plant"/>
</dbReference>
<dbReference type="InterPro" id="IPR002156">
    <property type="entry name" value="RNaseH_domain"/>
</dbReference>
<name>A0ABQ9KA53_HEVBR</name>